<evidence type="ECO:0000256" key="3">
    <source>
        <dbReference type="SAM" id="MobiDB-lite"/>
    </source>
</evidence>
<dbReference type="PANTHER" id="PTHR37042">
    <property type="entry name" value="OUTER MEMBRANE PROTEIN RV1973"/>
    <property type="match status" value="1"/>
</dbReference>
<keyword evidence="4" id="KW-1133">Transmembrane helix</keyword>
<evidence type="ECO:0000313" key="6">
    <source>
        <dbReference type="Proteomes" id="UP001589783"/>
    </source>
</evidence>
<dbReference type="RefSeq" id="WP_382366010.1">
    <property type="nucleotide sequence ID" value="NZ_JBHLWV010000029.1"/>
</dbReference>
<evidence type="ECO:0000313" key="5">
    <source>
        <dbReference type="EMBL" id="MFC0316380.1"/>
    </source>
</evidence>
<feature type="region of interest" description="Disordered" evidence="3">
    <location>
        <begin position="1"/>
        <end position="82"/>
    </location>
</feature>
<evidence type="ECO:0000256" key="1">
    <source>
        <dbReference type="ARBA" id="ARBA00004370"/>
    </source>
</evidence>
<dbReference type="Gene3D" id="3.10.450.50">
    <property type="match status" value="1"/>
</dbReference>
<evidence type="ECO:0000256" key="4">
    <source>
        <dbReference type="SAM" id="Phobius"/>
    </source>
</evidence>
<organism evidence="5 6">
    <name type="scientific">Gordonia phosphorivorans</name>
    <dbReference type="NCBI Taxonomy" id="1056982"/>
    <lineage>
        <taxon>Bacteria</taxon>
        <taxon>Bacillati</taxon>
        <taxon>Actinomycetota</taxon>
        <taxon>Actinomycetes</taxon>
        <taxon>Mycobacteriales</taxon>
        <taxon>Gordoniaceae</taxon>
        <taxon>Gordonia</taxon>
    </lineage>
</organism>
<comment type="subcellular location">
    <subcellularLocation>
        <location evidence="1">Membrane</location>
    </subcellularLocation>
</comment>
<dbReference type="Proteomes" id="UP001589783">
    <property type="component" value="Unassembled WGS sequence"/>
</dbReference>
<keyword evidence="4" id="KW-0812">Transmembrane</keyword>
<proteinExistence type="predicted"/>
<feature type="transmembrane region" description="Helical" evidence="4">
    <location>
        <begin position="87"/>
        <end position="109"/>
    </location>
</feature>
<gene>
    <name evidence="5" type="ORF">ACFFJD_16150</name>
</gene>
<feature type="compositionally biased region" description="Low complexity" evidence="3">
    <location>
        <begin position="63"/>
        <end position="74"/>
    </location>
</feature>
<name>A0ABV6HC04_9ACTN</name>
<accession>A0ABV6HC04</accession>
<evidence type="ECO:0000256" key="2">
    <source>
        <dbReference type="ARBA" id="ARBA00023136"/>
    </source>
</evidence>
<keyword evidence="2 4" id="KW-0472">Membrane</keyword>
<sequence>MSEEPRKIVETKLDLTAPEPTLDAAAATEKIRAARGQAPRSRPREESVDLSGVRATAERTAAERTAAVSASAAEGGSGPRRSAKQTVSLAITLWLVAAILGGIAAVLAWHPGVSGTSNQAFADTGATNEVKTQLEAKACLPLQYEWQNLPEAMDRVRASITDGAREAFDKAFETNRKIIEQARADSVCRVDSIAVSSLTDDRAVLLAILVSTVSVGGEPVQQLAPRMQYTMVKKDGQWLISDVSDV</sequence>
<protein>
    <recommendedName>
        <fullName evidence="7">Mce-associated membrane protein</fullName>
    </recommendedName>
</protein>
<keyword evidence="6" id="KW-1185">Reference proteome</keyword>
<dbReference type="EMBL" id="JBHLWV010000029">
    <property type="protein sequence ID" value="MFC0316380.1"/>
    <property type="molecule type" value="Genomic_DNA"/>
</dbReference>
<dbReference type="PANTHER" id="PTHR37042:SF4">
    <property type="entry name" value="OUTER MEMBRANE PROTEIN RV1973"/>
    <property type="match status" value="1"/>
</dbReference>
<feature type="compositionally biased region" description="Basic and acidic residues" evidence="3">
    <location>
        <begin position="1"/>
        <end position="13"/>
    </location>
</feature>
<comment type="caution">
    <text evidence="5">The sequence shown here is derived from an EMBL/GenBank/DDBJ whole genome shotgun (WGS) entry which is preliminary data.</text>
</comment>
<reference evidence="5 6" key="1">
    <citation type="submission" date="2024-09" db="EMBL/GenBank/DDBJ databases">
        <authorList>
            <person name="Sun Q."/>
            <person name="Mori K."/>
        </authorList>
    </citation>
    <scope>NUCLEOTIDE SEQUENCE [LARGE SCALE GENOMIC DNA]</scope>
    <source>
        <strain evidence="5 6">CCM 7957</strain>
    </source>
</reference>
<evidence type="ECO:0008006" key="7">
    <source>
        <dbReference type="Google" id="ProtNLM"/>
    </source>
</evidence>